<keyword evidence="7" id="KW-1185">Reference proteome</keyword>
<sequence length="644" mass="68855">MADRANQSSFSGQGFQHSGPGPLDINGDVNFAGRDVNIYASINNCLADLRSTDPRDDKKRIEQTKGGLLRDSYRWILTHHDFLRWRDDPDSRLLWIKGDPGKGKTMLLCGIIDELKEQTANTTRLLSFFFCQATDDRLNNATAILRGLIYLLVDQQRSLISHIQEKYNHAGKALFDDVNAWVALSDILTSILQDPSFPDTTLVIDALDECKTDLAQLLDLIIQLPVSSRVKWIPAVEDNWSSYLLTLTGHGGWVNSVAFSADGSRLASGSEDRTVKVWDAATGACLSTLEGHGDWVNSVAFSADGSRLASGSEDRTVKVWDAATGAYLSTLTGHGGWVSSVTFSADGSRLASGSNDRTVKVWDAATGACLSTLTGHGDYVLSVAFSADGSRLASGSNDRTVKVWDAATGACLSTLTGHGGLVSSVAFSADGSRLASGSEDSTVKVWDAATGACLSTLPDHGDYVLSVAFSADGNRLASGSKDRTVKVWDAATGACLSTLTGHGDYVRSVAFSADGSRLASGSTDRTVKVWDAATGACLSTFEGHGSLVSSVAFSADRNYLKTDTGIIPLPASLKIGPLLTGPQQSPNDYYDLGIKNEWITYNDRNLLWLPPDYRPTCSAVTAQAIAVGCRSGRVWMSTFSISHT</sequence>
<feature type="compositionally biased region" description="Low complexity" evidence="4">
    <location>
        <begin position="7"/>
        <end position="21"/>
    </location>
</feature>
<evidence type="ECO:0000256" key="2">
    <source>
        <dbReference type="ARBA" id="ARBA00022737"/>
    </source>
</evidence>
<dbReference type="PROSITE" id="PS00678">
    <property type="entry name" value="WD_REPEATS_1"/>
    <property type="match status" value="7"/>
</dbReference>
<dbReference type="SMART" id="SM00320">
    <property type="entry name" value="WD40"/>
    <property type="match status" value="8"/>
</dbReference>
<dbReference type="GO" id="GO:0000398">
    <property type="term" value="P:mRNA splicing, via spliceosome"/>
    <property type="evidence" value="ECO:0007669"/>
    <property type="project" value="TreeGrafter"/>
</dbReference>
<dbReference type="Pfam" id="PF24883">
    <property type="entry name" value="NPHP3_N"/>
    <property type="match status" value="1"/>
</dbReference>
<proteinExistence type="predicted"/>
<dbReference type="InterPro" id="IPR020472">
    <property type="entry name" value="WD40_PAC1"/>
</dbReference>
<dbReference type="GO" id="GO:0046540">
    <property type="term" value="C:U4/U6 x U5 tri-snRNP complex"/>
    <property type="evidence" value="ECO:0007669"/>
    <property type="project" value="TreeGrafter"/>
</dbReference>
<dbReference type="PANTHER" id="PTHR19846:SF0">
    <property type="entry name" value="PRE-MRNA PROCESSING FACTOR 4"/>
    <property type="match status" value="1"/>
</dbReference>
<dbReference type="PROSITE" id="PS50082">
    <property type="entry name" value="WD_REPEATS_2"/>
    <property type="match status" value="7"/>
</dbReference>
<dbReference type="SUPFAM" id="SSF50978">
    <property type="entry name" value="WD40 repeat-like"/>
    <property type="match status" value="1"/>
</dbReference>
<evidence type="ECO:0000256" key="1">
    <source>
        <dbReference type="ARBA" id="ARBA00022574"/>
    </source>
</evidence>
<dbReference type="InterPro" id="IPR056884">
    <property type="entry name" value="NPHP3-like_N"/>
</dbReference>
<comment type="caution">
    <text evidence="6">The sequence shown here is derived from an EMBL/GenBank/DDBJ whole genome shotgun (WGS) entry which is preliminary data.</text>
</comment>
<protein>
    <recommendedName>
        <fullName evidence="5">NACHT domain-containing protein</fullName>
    </recommendedName>
</protein>
<dbReference type="InterPro" id="IPR027417">
    <property type="entry name" value="P-loop_NTPase"/>
</dbReference>
<dbReference type="PROSITE" id="PS50837">
    <property type="entry name" value="NACHT"/>
    <property type="match status" value="1"/>
</dbReference>
<organism evidence="6 7">
    <name type="scientific">Monosporascus ibericus</name>
    <dbReference type="NCBI Taxonomy" id="155417"/>
    <lineage>
        <taxon>Eukaryota</taxon>
        <taxon>Fungi</taxon>
        <taxon>Dikarya</taxon>
        <taxon>Ascomycota</taxon>
        <taxon>Pezizomycotina</taxon>
        <taxon>Sordariomycetes</taxon>
        <taxon>Xylariomycetidae</taxon>
        <taxon>Xylariales</taxon>
        <taxon>Xylariales incertae sedis</taxon>
        <taxon>Monosporascus</taxon>
    </lineage>
</organism>
<dbReference type="Gene3D" id="2.130.10.10">
    <property type="entry name" value="YVTN repeat-like/Quinoprotein amine dehydrogenase"/>
    <property type="match status" value="3"/>
</dbReference>
<keyword evidence="2" id="KW-0677">Repeat</keyword>
<dbReference type="SUPFAM" id="SSF52540">
    <property type="entry name" value="P-loop containing nucleoside triphosphate hydrolases"/>
    <property type="match status" value="1"/>
</dbReference>
<feature type="repeat" description="WD" evidence="3">
    <location>
        <begin position="331"/>
        <end position="372"/>
    </location>
</feature>
<dbReference type="STRING" id="155417.A0A4Q4SVB8"/>
<feature type="region of interest" description="Disordered" evidence="4">
    <location>
        <begin position="1"/>
        <end position="21"/>
    </location>
</feature>
<evidence type="ECO:0000313" key="6">
    <source>
        <dbReference type="EMBL" id="RYO77350.1"/>
    </source>
</evidence>
<gene>
    <name evidence="6" type="ORF">DL764_010226</name>
</gene>
<evidence type="ECO:0000256" key="3">
    <source>
        <dbReference type="PROSITE-ProRule" id="PRU00221"/>
    </source>
</evidence>
<dbReference type="CDD" id="cd00200">
    <property type="entry name" value="WD40"/>
    <property type="match status" value="1"/>
</dbReference>
<feature type="repeat" description="WD" evidence="3">
    <location>
        <begin position="247"/>
        <end position="288"/>
    </location>
</feature>
<dbReference type="Gene3D" id="3.40.50.300">
    <property type="entry name" value="P-loop containing nucleotide triphosphate hydrolases"/>
    <property type="match status" value="1"/>
</dbReference>
<dbReference type="InterPro" id="IPR001680">
    <property type="entry name" value="WD40_rpt"/>
</dbReference>
<feature type="repeat" description="WD" evidence="3">
    <location>
        <begin position="499"/>
        <end position="540"/>
    </location>
</feature>
<accession>A0A4Q4SVB8</accession>
<dbReference type="InterPro" id="IPR015943">
    <property type="entry name" value="WD40/YVTN_repeat-like_dom_sf"/>
</dbReference>
<evidence type="ECO:0000313" key="7">
    <source>
        <dbReference type="Proteomes" id="UP000293360"/>
    </source>
</evidence>
<dbReference type="PANTHER" id="PTHR19846">
    <property type="entry name" value="WD40 REPEAT PROTEIN"/>
    <property type="match status" value="1"/>
</dbReference>
<dbReference type="EMBL" id="QJNU01001312">
    <property type="protein sequence ID" value="RYO77350.1"/>
    <property type="molecule type" value="Genomic_DNA"/>
</dbReference>
<feature type="repeat" description="WD" evidence="3">
    <location>
        <begin position="415"/>
        <end position="456"/>
    </location>
</feature>
<reference evidence="6 7" key="1">
    <citation type="submission" date="2018-06" db="EMBL/GenBank/DDBJ databases">
        <title>Complete Genomes of Monosporascus.</title>
        <authorList>
            <person name="Robinson A.J."/>
            <person name="Natvig D.O."/>
        </authorList>
    </citation>
    <scope>NUCLEOTIDE SEQUENCE [LARGE SCALE GENOMIC DNA]</scope>
    <source>
        <strain evidence="6 7">CBS 110550</strain>
    </source>
</reference>
<dbReference type="InterPro" id="IPR019775">
    <property type="entry name" value="WD40_repeat_CS"/>
</dbReference>
<feature type="domain" description="NACHT" evidence="5">
    <location>
        <begin position="92"/>
        <end position="233"/>
    </location>
</feature>
<dbReference type="InterPro" id="IPR036322">
    <property type="entry name" value="WD40_repeat_dom_sf"/>
</dbReference>
<dbReference type="PROSITE" id="PS50294">
    <property type="entry name" value="WD_REPEATS_REGION"/>
    <property type="match status" value="7"/>
</dbReference>
<dbReference type="PRINTS" id="PR00320">
    <property type="entry name" value="GPROTEINBRPT"/>
</dbReference>
<dbReference type="InterPro" id="IPR007111">
    <property type="entry name" value="NACHT_NTPase"/>
</dbReference>
<feature type="repeat" description="WD" evidence="3">
    <location>
        <begin position="373"/>
        <end position="414"/>
    </location>
</feature>
<dbReference type="Pfam" id="PF00400">
    <property type="entry name" value="WD40"/>
    <property type="match status" value="8"/>
</dbReference>
<dbReference type="GO" id="GO:0017070">
    <property type="term" value="F:U6 snRNA binding"/>
    <property type="evidence" value="ECO:0007669"/>
    <property type="project" value="TreeGrafter"/>
</dbReference>
<name>A0A4Q4SVB8_9PEZI</name>
<feature type="repeat" description="WD" evidence="3">
    <location>
        <begin position="289"/>
        <end position="330"/>
    </location>
</feature>
<keyword evidence="1 3" id="KW-0853">WD repeat</keyword>
<evidence type="ECO:0000256" key="4">
    <source>
        <dbReference type="SAM" id="MobiDB-lite"/>
    </source>
</evidence>
<evidence type="ECO:0000259" key="5">
    <source>
        <dbReference type="PROSITE" id="PS50837"/>
    </source>
</evidence>
<feature type="repeat" description="WD" evidence="3">
    <location>
        <begin position="457"/>
        <end position="498"/>
    </location>
</feature>
<dbReference type="GO" id="GO:0030621">
    <property type="term" value="F:U4 snRNA binding"/>
    <property type="evidence" value="ECO:0007669"/>
    <property type="project" value="TreeGrafter"/>
</dbReference>
<dbReference type="AlphaFoldDB" id="A0A4Q4SVB8"/>
<dbReference type="OrthoDB" id="538223at2759"/>
<dbReference type="Proteomes" id="UP000293360">
    <property type="component" value="Unassembled WGS sequence"/>
</dbReference>